<dbReference type="OrthoDB" id="20872at2759"/>
<dbReference type="GO" id="GO:0005737">
    <property type="term" value="C:cytoplasm"/>
    <property type="evidence" value="ECO:0007669"/>
    <property type="project" value="TreeGrafter"/>
</dbReference>
<dbReference type="SUPFAM" id="SSF48403">
    <property type="entry name" value="Ankyrin repeat"/>
    <property type="match status" value="2"/>
</dbReference>
<protein>
    <recommendedName>
        <fullName evidence="5">TIR domain-containing protein</fullName>
    </recommendedName>
</protein>
<dbReference type="InParanoid" id="A0A024G7A5"/>
<feature type="repeat" description="ANK" evidence="3">
    <location>
        <begin position="361"/>
        <end position="393"/>
    </location>
</feature>
<gene>
    <name evidence="6" type="ORF">BN9_035450</name>
</gene>
<dbReference type="InterPro" id="IPR000157">
    <property type="entry name" value="TIR_dom"/>
</dbReference>
<dbReference type="STRING" id="65357.A0A024G7A5"/>
<dbReference type="Gene3D" id="1.25.40.20">
    <property type="entry name" value="Ankyrin repeat-containing domain"/>
    <property type="match status" value="3"/>
</dbReference>
<dbReference type="InterPro" id="IPR050745">
    <property type="entry name" value="Multifunctional_regulatory"/>
</dbReference>
<evidence type="ECO:0000313" key="6">
    <source>
        <dbReference type="EMBL" id="CCI42761.1"/>
    </source>
</evidence>
<sequence>MLTPVHIVHSEISKSADVLKRGDSEGAGAYRPHRDEATLCHPSGSIAACDTLPVLEDPMKGTESLVLNGNARPLPKYLLGRGYQSNSYFACKLRDCMVLLCTIDTLGIVLYYVFDSRNEDSGIKVHNFWKSLALRSEKCAPHVRCDTNCTTIVVYATMVFHMLPIVILLGLPATGWRIFEPFHRNTHSERIQTEFHTAITKIRRTFYLQFCEALGVIVLAINLVVLFYFLWSLFQGRTLSCSESVVQLYATGAFVAYCLTFTQLRYFARFREHIKMQLGAFKESDQSGDIRSRFGGKYRWCRSEAAQSKSTLRKQLYKAAKVGDFSQIEKLIARGQRLFGVDFGKWMYRTPAFRLFFFGKSKKNPMHIAAQKGNVTVLKMLHAAHFSVNSLDKVMRVRFTTGDFFWYFAQAFVSRPAASYDETATTVFRTTLVTPLHCAVARGQIESVKWLIDHGADVNLYSKSSYWSERVPPLFLADNAEIVRILMQAGANHLQVPDPGRMNTLTALQLAYLRGNIPVAFELEQWGGDVALTPLHSAAASNKVNKVRKLLKAKADPNCLGEQGYQGFHRRTPLHWGAVNGMQGTVELLLERGADPNFQDAKGRTPLHWAARTGRSSIIHILTSRGANVQLRDSYSMVPLHCAAQFQNTSKEGIKHLVNAGADINEQLPNGDTPLHIAVKKEHLETSLALLSCGADLMMTNHDGFRPLDCTTATNLQYEIKRAAGKRDVMISYTHSHSEFAKRLRKDLEDASITTWLDLMDPSGIGGGAVWREEIARGITSAVLVVAIITEDYPKSEWCLKELAVAREVGTPIVAVSTENAVIDSDLKAYIDSSAIVSFEPSIIDIDKSDKRNISYVYDEEKYTAVIRLLLLRVQEHIAERTHERISISNHRRLKSIARKTDQYGIFYMPENAEDTQVDLTLPYVLILHGDHHLDFVMRLADQLFANGFRVCIEGPPENAKWDVTIRKTIYEAAVTKCSAVLSILTKECSENELLESQMNEAAQIGRCILPVMLNLVELGFDKQYTFSRMQLHHFTPRVGFSTSFNNLLVSIQDYIQPKRPRI</sequence>
<feature type="transmembrane region" description="Helical" evidence="4">
    <location>
        <begin position="246"/>
        <end position="268"/>
    </location>
</feature>
<dbReference type="PANTHER" id="PTHR24189">
    <property type="entry name" value="MYOTROPHIN"/>
    <property type="match status" value="1"/>
</dbReference>
<feature type="transmembrane region" description="Helical" evidence="4">
    <location>
        <begin position="213"/>
        <end position="234"/>
    </location>
</feature>
<dbReference type="GO" id="GO:0007165">
    <property type="term" value="P:signal transduction"/>
    <property type="evidence" value="ECO:0007669"/>
    <property type="project" value="InterPro"/>
</dbReference>
<feature type="repeat" description="ANK" evidence="3">
    <location>
        <begin position="569"/>
        <end position="601"/>
    </location>
</feature>
<reference evidence="6 7" key="1">
    <citation type="submission" date="2012-05" db="EMBL/GenBank/DDBJ databases">
        <title>Recombination and specialization in a pathogen metapopulation.</title>
        <authorList>
            <person name="Gardiner A."/>
            <person name="Kemen E."/>
            <person name="Schultz-Larsen T."/>
            <person name="MacLean D."/>
            <person name="Van Oosterhout C."/>
            <person name="Jones J.D.G."/>
        </authorList>
    </citation>
    <scope>NUCLEOTIDE SEQUENCE [LARGE SCALE GENOMIC DNA]</scope>
    <source>
        <strain evidence="6 7">Ac Nc2</strain>
    </source>
</reference>
<dbReference type="PROSITE" id="PS50088">
    <property type="entry name" value="ANK_REPEAT"/>
    <property type="match status" value="6"/>
</dbReference>
<keyword evidence="4" id="KW-1133">Transmembrane helix</keyword>
<feature type="domain" description="TIR" evidence="5">
    <location>
        <begin position="725"/>
        <end position="858"/>
    </location>
</feature>
<name>A0A024G7A5_9STRA</name>
<dbReference type="Proteomes" id="UP000053237">
    <property type="component" value="Unassembled WGS sequence"/>
</dbReference>
<keyword evidence="4" id="KW-0472">Membrane</keyword>
<dbReference type="Pfam" id="PF12796">
    <property type="entry name" value="Ank_2"/>
    <property type="match status" value="1"/>
</dbReference>
<evidence type="ECO:0000259" key="5">
    <source>
        <dbReference type="PROSITE" id="PS50104"/>
    </source>
</evidence>
<proteinExistence type="predicted"/>
<keyword evidence="1" id="KW-0677">Repeat</keyword>
<dbReference type="GO" id="GO:0005634">
    <property type="term" value="C:nucleus"/>
    <property type="evidence" value="ECO:0007669"/>
    <property type="project" value="TreeGrafter"/>
</dbReference>
<keyword evidence="4" id="KW-0812">Transmembrane</keyword>
<dbReference type="PRINTS" id="PR01415">
    <property type="entry name" value="ANKYRIN"/>
</dbReference>
<feature type="repeat" description="ANK" evidence="3">
    <location>
        <begin position="670"/>
        <end position="702"/>
    </location>
</feature>
<evidence type="ECO:0000256" key="4">
    <source>
        <dbReference type="SAM" id="Phobius"/>
    </source>
</evidence>
<dbReference type="Gene3D" id="3.40.50.10140">
    <property type="entry name" value="Toll/interleukin-1 receptor homology (TIR) domain"/>
    <property type="match status" value="1"/>
</dbReference>
<evidence type="ECO:0000313" key="7">
    <source>
        <dbReference type="Proteomes" id="UP000053237"/>
    </source>
</evidence>
<evidence type="ECO:0000256" key="3">
    <source>
        <dbReference type="PROSITE-ProRule" id="PRU00023"/>
    </source>
</evidence>
<dbReference type="InterPro" id="IPR002110">
    <property type="entry name" value="Ankyrin_rpt"/>
</dbReference>
<dbReference type="SMART" id="SM00248">
    <property type="entry name" value="ANK"/>
    <property type="match status" value="7"/>
</dbReference>
<comment type="caution">
    <text evidence="6">The sequence shown here is derived from an EMBL/GenBank/DDBJ whole genome shotgun (WGS) entry which is preliminary data.</text>
</comment>
<dbReference type="Pfam" id="PF00023">
    <property type="entry name" value="Ank"/>
    <property type="match status" value="3"/>
</dbReference>
<keyword evidence="7" id="KW-1185">Reference proteome</keyword>
<dbReference type="PANTHER" id="PTHR24189:SF50">
    <property type="entry name" value="ANKYRIN REPEAT AND SOCS BOX PROTEIN 2"/>
    <property type="match status" value="1"/>
</dbReference>
<keyword evidence="2 3" id="KW-0040">ANK repeat</keyword>
<dbReference type="PROSITE" id="PS50297">
    <property type="entry name" value="ANK_REP_REGION"/>
    <property type="match status" value="4"/>
</dbReference>
<evidence type="ECO:0000256" key="2">
    <source>
        <dbReference type="ARBA" id="ARBA00023043"/>
    </source>
</evidence>
<dbReference type="Pfam" id="PF13676">
    <property type="entry name" value="TIR_2"/>
    <property type="match status" value="1"/>
</dbReference>
<dbReference type="AlphaFoldDB" id="A0A024G7A5"/>
<feature type="transmembrane region" description="Helical" evidence="4">
    <location>
        <begin position="152"/>
        <end position="171"/>
    </location>
</feature>
<dbReference type="SUPFAM" id="SSF52200">
    <property type="entry name" value="Toll/Interleukin receptor TIR domain"/>
    <property type="match status" value="1"/>
</dbReference>
<dbReference type="EMBL" id="CAIX01000038">
    <property type="protein sequence ID" value="CCI42761.1"/>
    <property type="molecule type" value="Genomic_DNA"/>
</dbReference>
<feature type="repeat" description="ANK" evidence="3">
    <location>
        <begin position="602"/>
        <end position="634"/>
    </location>
</feature>
<dbReference type="InterPro" id="IPR035897">
    <property type="entry name" value="Toll_tir_struct_dom_sf"/>
</dbReference>
<accession>A0A024G7A5</accession>
<feature type="repeat" description="ANK" evidence="3">
    <location>
        <begin position="431"/>
        <end position="463"/>
    </location>
</feature>
<organism evidence="6 7">
    <name type="scientific">Albugo candida</name>
    <dbReference type="NCBI Taxonomy" id="65357"/>
    <lineage>
        <taxon>Eukaryota</taxon>
        <taxon>Sar</taxon>
        <taxon>Stramenopiles</taxon>
        <taxon>Oomycota</taxon>
        <taxon>Peronosporomycetes</taxon>
        <taxon>Albuginales</taxon>
        <taxon>Albuginaceae</taxon>
        <taxon>Albugo</taxon>
    </lineage>
</organism>
<evidence type="ECO:0000256" key="1">
    <source>
        <dbReference type="ARBA" id="ARBA00022737"/>
    </source>
</evidence>
<dbReference type="InterPro" id="IPR036770">
    <property type="entry name" value="Ankyrin_rpt-contain_sf"/>
</dbReference>
<dbReference type="PROSITE" id="PS50104">
    <property type="entry name" value="TIR"/>
    <property type="match status" value="1"/>
</dbReference>
<feature type="repeat" description="ANK" evidence="3">
    <location>
        <begin position="530"/>
        <end position="562"/>
    </location>
</feature>